<dbReference type="InterPro" id="IPR019238">
    <property type="entry name" value="AbiEi_2"/>
</dbReference>
<organism evidence="1 2">
    <name type="scientific">Saccharothrix mutabilis subsp. mutabilis</name>
    <dbReference type="NCBI Taxonomy" id="66855"/>
    <lineage>
        <taxon>Bacteria</taxon>
        <taxon>Bacillati</taxon>
        <taxon>Actinomycetota</taxon>
        <taxon>Actinomycetes</taxon>
        <taxon>Pseudonocardiales</taxon>
        <taxon>Pseudonocardiaceae</taxon>
        <taxon>Saccharothrix</taxon>
    </lineage>
</organism>
<evidence type="ECO:0000313" key="2">
    <source>
        <dbReference type="Proteomes" id="UP001500416"/>
    </source>
</evidence>
<protein>
    <submittedName>
        <fullName evidence="1">Uncharacterized protein</fullName>
    </submittedName>
</protein>
<keyword evidence="2" id="KW-1185">Reference proteome</keyword>
<dbReference type="EMBL" id="BAAABU010000002">
    <property type="protein sequence ID" value="GAA0215800.1"/>
    <property type="molecule type" value="Genomic_DNA"/>
</dbReference>
<dbReference type="Proteomes" id="UP001500416">
    <property type="component" value="Unassembled WGS sequence"/>
</dbReference>
<gene>
    <name evidence="1" type="ORF">GCM10010492_12030</name>
</gene>
<evidence type="ECO:0000313" key="1">
    <source>
        <dbReference type="EMBL" id="GAA0215800.1"/>
    </source>
</evidence>
<dbReference type="Pfam" id="PF09952">
    <property type="entry name" value="AbiEi_2"/>
    <property type="match status" value="1"/>
</dbReference>
<reference evidence="2" key="1">
    <citation type="journal article" date="2019" name="Int. J. Syst. Evol. Microbiol.">
        <title>The Global Catalogue of Microorganisms (GCM) 10K type strain sequencing project: providing services to taxonomists for standard genome sequencing and annotation.</title>
        <authorList>
            <consortium name="The Broad Institute Genomics Platform"/>
            <consortium name="The Broad Institute Genome Sequencing Center for Infectious Disease"/>
            <person name="Wu L."/>
            <person name="Ma J."/>
        </authorList>
    </citation>
    <scope>NUCLEOTIDE SEQUENCE [LARGE SCALE GENOMIC DNA]</scope>
    <source>
        <strain evidence="2">JCM 3380</strain>
    </source>
</reference>
<dbReference type="RefSeq" id="WP_343932608.1">
    <property type="nucleotide sequence ID" value="NZ_BAAABU010000002.1"/>
</dbReference>
<accession>A0ABP3CVI2</accession>
<proteinExistence type="predicted"/>
<name>A0ABP3CVI2_9PSEU</name>
<sequence length="370" mass="39186">MSRNTTEHGTTEAELITAAAEVVRAVLPATWAVEVRLGVSRDVGGRAREADAELAVRDPDGSTATVLIEFKRQIAPKDVARVAARIAAFRGGQTRGAVLVAPFVSPTVRAELETHGIGWFDATGNVRLVLDRPAVFIDRVGANRSGLRDPEERNLKTLRGAAAARVVLALCESGTPVGVREVATLAGVSASSSSRVLDLLDREATIRRGADGAVVAVRRRALVTRWAADYRVMKSNEVIAAIDPRGIDHALGALLDVDVPAVLTGSAAARAYLPADVVPVSPLGSLSVYTADPIGLMDRLRLKRVERGANVFVIRPYDDVVEERARTVNGRRCAAPAQVVADLLTGSGRSAEEAEQLMGALAAVEEGWTS</sequence>
<comment type="caution">
    <text evidence="1">The sequence shown here is derived from an EMBL/GenBank/DDBJ whole genome shotgun (WGS) entry which is preliminary data.</text>
</comment>